<comment type="caution">
    <text evidence="1">The sequence shown here is derived from an EMBL/GenBank/DDBJ whole genome shotgun (WGS) entry which is preliminary data.</text>
</comment>
<dbReference type="Proteomes" id="UP000579647">
    <property type="component" value="Unassembled WGS sequence"/>
</dbReference>
<organism evidence="1 2">
    <name type="scientific">Nocardiopsis metallicus</name>
    <dbReference type="NCBI Taxonomy" id="179819"/>
    <lineage>
        <taxon>Bacteria</taxon>
        <taxon>Bacillati</taxon>
        <taxon>Actinomycetota</taxon>
        <taxon>Actinomycetes</taxon>
        <taxon>Streptosporangiales</taxon>
        <taxon>Nocardiopsidaceae</taxon>
        <taxon>Nocardiopsis</taxon>
    </lineage>
</organism>
<evidence type="ECO:0008006" key="3">
    <source>
        <dbReference type="Google" id="ProtNLM"/>
    </source>
</evidence>
<dbReference type="RefSeq" id="WP_184367044.1">
    <property type="nucleotide sequence ID" value="NZ_BAAAKM010000078.1"/>
</dbReference>
<protein>
    <recommendedName>
        <fullName evidence="3">Holin</fullName>
    </recommendedName>
</protein>
<accession>A0A840WUY6</accession>
<evidence type="ECO:0000313" key="1">
    <source>
        <dbReference type="EMBL" id="MBB5493958.1"/>
    </source>
</evidence>
<gene>
    <name evidence="1" type="ORF">HNR07_005095</name>
</gene>
<dbReference type="EMBL" id="JACHDO010000001">
    <property type="protein sequence ID" value="MBB5493958.1"/>
    <property type="molecule type" value="Genomic_DNA"/>
</dbReference>
<dbReference type="AlphaFoldDB" id="A0A840WUY6"/>
<sequence length="55" mass="5647">MSTALVAVAAVVLDQVVPGEVIDWPTLGVAVATAAGTALAAWVQRRLEGGTDQDW</sequence>
<evidence type="ECO:0000313" key="2">
    <source>
        <dbReference type="Proteomes" id="UP000579647"/>
    </source>
</evidence>
<reference evidence="1 2" key="1">
    <citation type="submission" date="2020-08" db="EMBL/GenBank/DDBJ databases">
        <title>Sequencing the genomes of 1000 actinobacteria strains.</title>
        <authorList>
            <person name="Klenk H.-P."/>
        </authorList>
    </citation>
    <scope>NUCLEOTIDE SEQUENCE [LARGE SCALE GENOMIC DNA]</scope>
    <source>
        <strain evidence="1 2">DSM 44598</strain>
    </source>
</reference>
<keyword evidence="2" id="KW-1185">Reference proteome</keyword>
<proteinExistence type="predicted"/>
<name>A0A840WUY6_9ACTN</name>